<gene>
    <name evidence="2" type="ORF">TPR58_00010</name>
</gene>
<keyword evidence="1" id="KW-1133">Transmembrane helix</keyword>
<sequence length="246" mass="27203">MNSSIPPSAPAGRFDRPVPSRRARNWRRWLVLGGIGLASWIILFAAWIGVAFLRGSTDRDAGAVALNLVLTCFIGTIGLIAMHRGLYRRFLHVDRRRAAGTVPSGESGPAFGLEPNGPLPRIDWPWMLRLRHAVLYAVGILTLLYAFAPYQNQLAILRFVTAHSAGRSSAGSLGVLLFGYLPMVALGMLAMLLTWRQMRRRDAGLLRPDETLLLEAETSWLFSYAAAFAMAVFLCRWAGSMIMAYL</sequence>
<keyword evidence="1" id="KW-0472">Membrane</keyword>
<reference evidence="2 3" key="1">
    <citation type="submission" date="2024-05" db="EMBL/GenBank/DDBJ databases">
        <title>Sphingomonas sp. HF-S3 16S ribosomal RNA gene Genome sequencing and assembly.</title>
        <authorList>
            <person name="Lee H."/>
        </authorList>
    </citation>
    <scope>NUCLEOTIDE SEQUENCE [LARGE SCALE GENOMIC DNA]</scope>
    <source>
        <strain evidence="2 3">HF-S3</strain>
    </source>
</reference>
<protein>
    <submittedName>
        <fullName evidence="2">Uncharacterized protein</fullName>
    </submittedName>
</protein>
<dbReference type="Proteomes" id="UP001427805">
    <property type="component" value="Unassembled WGS sequence"/>
</dbReference>
<comment type="caution">
    <text evidence="2">The sequence shown here is derived from an EMBL/GenBank/DDBJ whole genome shotgun (WGS) entry which is preliminary data.</text>
</comment>
<dbReference type="EMBL" id="JBDIZK010000001">
    <property type="protein sequence ID" value="MEN3745529.1"/>
    <property type="molecule type" value="Genomic_DNA"/>
</dbReference>
<feature type="transmembrane region" description="Helical" evidence="1">
    <location>
        <begin position="65"/>
        <end position="87"/>
    </location>
</feature>
<keyword evidence="1" id="KW-0812">Transmembrane</keyword>
<accession>A0ABV0B1N6</accession>
<organism evidence="2 3">
    <name type="scientific">Sphingomonas rustica</name>
    <dbReference type="NCBI Taxonomy" id="3103142"/>
    <lineage>
        <taxon>Bacteria</taxon>
        <taxon>Pseudomonadati</taxon>
        <taxon>Pseudomonadota</taxon>
        <taxon>Alphaproteobacteria</taxon>
        <taxon>Sphingomonadales</taxon>
        <taxon>Sphingomonadaceae</taxon>
        <taxon>Sphingomonas</taxon>
    </lineage>
</organism>
<evidence type="ECO:0000313" key="2">
    <source>
        <dbReference type="EMBL" id="MEN3745529.1"/>
    </source>
</evidence>
<feature type="transmembrane region" description="Helical" evidence="1">
    <location>
        <begin position="29"/>
        <end position="53"/>
    </location>
</feature>
<feature type="transmembrane region" description="Helical" evidence="1">
    <location>
        <begin position="133"/>
        <end position="150"/>
    </location>
</feature>
<keyword evidence="3" id="KW-1185">Reference proteome</keyword>
<name>A0ABV0B1N6_9SPHN</name>
<evidence type="ECO:0000313" key="3">
    <source>
        <dbReference type="Proteomes" id="UP001427805"/>
    </source>
</evidence>
<feature type="transmembrane region" description="Helical" evidence="1">
    <location>
        <begin position="170"/>
        <end position="193"/>
    </location>
</feature>
<feature type="transmembrane region" description="Helical" evidence="1">
    <location>
        <begin position="221"/>
        <end position="245"/>
    </location>
</feature>
<evidence type="ECO:0000256" key="1">
    <source>
        <dbReference type="SAM" id="Phobius"/>
    </source>
</evidence>
<dbReference type="RefSeq" id="WP_346244541.1">
    <property type="nucleotide sequence ID" value="NZ_JBDIZK010000001.1"/>
</dbReference>
<proteinExistence type="predicted"/>